<reference evidence="1" key="1">
    <citation type="journal article" date="2021" name="Nat. Commun.">
        <title>Genetic determinants of endophytism in the Arabidopsis root mycobiome.</title>
        <authorList>
            <person name="Mesny F."/>
            <person name="Miyauchi S."/>
            <person name="Thiergart T."/>
            <person name="Pickel B."/>
            <person name="Atanasova L."/>
            <person name="Karlsson M."/>
            <person name="Huettel B."/>
            <person name="Barry K.W."/>
            <person name="Haridas S."/>
            <person name="Chen C."/>
            <person name="Bauer D."/>
            <person name="Andreopoulos W."/>
            <person name="Pangilinan J."/>
            <person name="LaButti K."/>
            <person name="Riley R."/>
            <person name="Lipzen A."/>
            <person name="Clum A."/>
            <person name="Drula E."/>
            <person name="Henrissat B."/>
            <person name="Kohler A."/>
            <person name="Grigoriev I.V."/>
            <person name="Martin F.M."/>
            <person name="Hacquard S."/>
        </authorList>
    </citation>
    <scope>NUCLEOTIDE SEQUENCE</scope>
    <source>
        <strain evidence="1">MPI-SDFR-AT-0120</strain>
    </source>
</reference>
<proteinExistence type="predicted"/>
<dbReference type="EMBL" id="JAGMVJ010000041">
    <property type="protein sequence ID" value="KAH7066477.1"/>
    <property type="molecule type" value="Genomic_DNA"/>
</dbReference>
<sequence length="215" mass="24796">MSFNPNAPFDEVELSALTRLWLDDAIPSWFVEIPRRYQGYFIHWADDPSLWIGSYLDSGRDLSEWEAMEAMDHHSVEIAAWASHGASKVKYPVLPIASFEPEEIIEDRQASDILNVDRPKLSFRRGDLRSMGNTGLKIPATVYAKKFTDDLGLCKDVFHGRPCPRKAFCPWRHHRITDAELVDPAFLSGMASFNRRHRETVYLVTRWDRDAAEEE</sequence>
<dbReference type="Proteomes" id="UP000813461">
    <property type="component" value="Unassembled WGS sequence"/>
</dbReference>
<comment type="caution">
    <text evidence="1">The sequence shown here is derived from an EMBL/GenBank/DDBJ whole genome shotgun (WGS) entry which is preliminary data.</text>
</comment>
<keyword evidence="2" id="KW-1185">Reference proteome</keyword>
<name>A0A8K0QSZ4_9PLEO</name>
<gene>
    <name evidence="1" type="ORF">FB567DRAFT_634962</name>
</gene>
<protein>
    <submittedName>
        <fullName evidence="1">Uncharacterized protein</fullName>
    </submittedName>
</protein>
<accession>A0A8K0QSZ4</accession>
<organism evidence="1 2">
    <name type="scientific">Paraphoma chrysanthemicola</name>
    <dbReference type="NCBI Taxonomy" id="798071"/>
    <lineage>
        <taxon>Eukaryota</taxon>
        <taxon>Fungi</taxon>
        <taxon>Dikarya</taxon>
        <taxon>Ascomycota</taxon>
        <taxon>Pezizomycotina</taxon>
        <taxon>Dothideomycetes</taxon>
        <taxon>Pleosporomycetidae</taxon>
        <taxon>Pleosporales</taxon>
        <taxon>Pleosporineae</taxon>
        <taxon>Phaeosphaeriaceae</taxon>
        <taxon>Paraphoma</taxon>
    </lineage>
</organism>
<dbReference type="AlphaFoldDB" id="A0A8K0QSZ4"/>
<evidence type="ECO:0000313" key="1">
    <source>
        <dbReference type="EMBL" id="KAH7066477.1"/>
    </source>
</evidence>
<evidence type="ECO:0000313" key="2">
    <source>
        <dbReference type="Proteomes" id="UP000813461"/>
    </source>
</evidence>